<gene>
    <name evidence="2" type="ORF">DID88_010262</name>
</gene>
<proteinExistence type="predicted"/>
<reference evidence="2 3" key="1">
    <citation type="submission" date="2018-06" db="EMBL/GenBank/DDBJ databases">
        <title>Genome Sequence of the Brown Rot Fungal Pathogen Monilinia fructigena.</title>
        <authorList>
            <person name="Landi L."/>
            <person name="De Miccolis Angelini R.M."/>
            <person name="Pollastro S."/>
            <person name="Abate D."/>
            <person name="Faretra F."/>
            <person name="Romanazzi G."/>
        </authorList>
    </citation>
    <scope>NUCLEOTIDE SEQUENCE [LARGE SCALE GENOMIC DNA]</scope>
    <source>
        <strain evidence="2 3">Mfrg269</strain>
    </source>
</reference>
<dbReference type="OrthoDB" id="74835at2759"/>
<evidence type="ECO:0000313" key="2">
    <source>
        <dbReference type="EMBL" id="RAL61183.1"/>
    </source>
</evidence>
<dbReference type="Pfam" id="PF09770">
    <property type="entry name" value="PAT1"/>
    <property type="match status" value="1"/>
</dbReference>
<name>A0A395IP44_9HELO</name>
<comment type="caution">
    <text evidence="2">The sequence shown here is derived from an EMBL/GenBank/DDBJ whole genome shotgun (WGS) entry which is preliminary data.</text>
</comment>
<evidence type="ECO:0000259" key="1">
    <source>
        <dbReference type="Pfam" id="PF09770"/>
    </source>
</evidence>
<accession>A0A395IP44</accession>
<dbReference type="Proteomes" id="UP000249056">
    <property type="component" value="Unassembled WGS sequence"/>
</dbReference>
<keyword evidence="3" id="KW-1185">Reference proteome</keyword>
<organism evidence="2 3">
    <name type="scientific">Monilinia fructigena</name>
    <dbReference type="NCBI Taxonomy" id="38457"/>
    <lineage>
        <taxon>Eukaryota</taxon>
        <taxon>Fungi</taxon>
        <taxon>Dikarya</taxon>
        <taxon>Ascomycota</taxon>
        <taxon>Pezizomycotina</taxon>
        <taxon>Leotiomycetes</taxon>
        <taxon>Helotiales</taxon>
        <taxon>Sclerotiniaceae</taxon>
        <taxon>Monilinia</taxon>
    </lineage>
</organism>
<dbReference type="AlphaFoldDB" id="A0A395IP44"/>
<evidence type="ECO:0000313" key="3">
    <source>
        <dbReference type="Proteomes" id="UP000249056"/>
    </source>
</evidence>
<dbReference type="InterPro" id="IPR019167">
    <property type="entry name" value="PAT1_dom"/>
</dbReference>
<feature type="domain" description="mRNA decay factor PAT1" evidence="1">
    <location>
        <begin position="1"/>
        <end position="66"/>
    </location>
</feature>
<protein>
    <recommendedName>
        <fullName evidence="1">mRNA decay factor PAT1 domain-containing protein</fullName>
    </recommendedName>
</protein>
<dbReference type="EMBL" id="QKRW01000033">
    <property type="protein sequence ID" value="RAL61183.1"/>
    <property type="molecule type" value="Genomic_DNA"/>
</dbReference>
<sequence>MILSRAEITKQAGDVNERGWNDWLVYNAFFDALEPTLPEIFPGTVNTGEDVYVWQFLAAIGIRASLSNSND</sequence>